<dbReference type="RefSeq" id="WP_109923346.1">
    <property type="nucleotide sequence ID" value="NZ_QGLF01000008.1"/>
</dbReference>
<evidence type="ECO:0000256" key="8">
    <source>
        <dbReference type="RuleBase" id="RU363032"/>
    </source>
</evidence>
<protein>
    <submittedName>
        <fullName evidence="10">ABC transporter permease</fullName>
    </submittedName>
</protein>
<keyword evidence="4" id="KW-1003">Cell membrane</keyword>
<proteinExistence type="inferred from homology"/>
<sequence length="319" mass="34091">MAFSKQARGEHAATATADIDVLLAAGAAAGRPVRLAAPARRIVKPGWFSLLVPALLTLLLVFVLPLAFLAVNSLHPGGSMGRIGPAWTLDNYLRFLGDPFYLGILLDTLVVGLAVVAICAVIGYPVAYFLARTRSRWRGALTFAVLAPMLISVVVRNLGWLPILGDSGLVNWLLLSLGLVDQPVKLVYNLTGVVIGLVHALSPFMIMSLITVIRRIEPELEEAATNLGAGPFETFWRVVLPLSRPGLLAGGLLVFTLSIAAYITPAMMGGKRVLVMAVFIEQQVRSVLNYPFGATAAVVLLAVVIAATLLALRIGRERQ</sequence>
<feature type="transmembrane region" description="Helical" evidence="8">
    <location>
        <begin position="247"/>
        <end position="268"/>
    </location>
</feature>
<evidence type="ECO:0000256" key="4">
    <source>
        <dbReference type="ARBA" id="ARBA00022475"/>
    </source>
</evidence>
<dbReference type="InterPro" id="IPR035906">
    <property type="entry name" value="MetI-like_sf"/>
</dbReference>
<feature type="domain" description="ABC transmembrane type-1" evidence="9">
    <location>
        <begin position="105"/>
        <end position="311"/>
    </location>
</feature>
<dbReference type="Pfam" id="PF00528">
    <property type="entry name" value="BPD_transp_1"/>
    <property type="match status" value="1"/>
</dbReference>
<feature type="transmembrane region" description="Helical" evidence="8">
    <location>
        <begin position="50"/>
        <end position="71"/>
    </location>
</feature>
<comment type="caution">
    <text evidence="10">The sequence shown here is derived from an EMBL/GenBank/DDBJ whole genome shotgun (WGS) entry which is preliminary data.</text>
</comment>
<evidence type="ECO:0000256" key="2">
    <source>
        <dbReference type="ARBA" id="ARBA00007069"/>
    </source>
</evidence>
<keyword evidence="6 8" id="KW-1133">Transmembrane helix</keyword>
<evidence type="ECO:0000256" key="6">
    <source>
        <dbReference type="ARBA" id="ARBA00022989"/>
    </source>
</evidence>
<evidence type="ECO:0000256" key="3">
    <source>
        <dbReference type="ARBA" id="ARBA00022448"/>
    </source>
</evidence>
<keyword evidence="3 8" id="KW-0813">Transport</keyword>
<dbReference type="InterPro" id="IPR000515">
    <property type="entry name" value="MetI-like"/>
</dbReference>
<evidence type="ECO:0000256" key="7">
    <source>
        <dbReference type="ARBA" id="ARBA00023136"/>
    </source>
</evidence>
<comment type="subcellular location">
    <subcellularLocation>
        <location evidence="1 8">Cell membrane</location>
        <topology evidence="1 8">Multi-pass membrane protein</topology>
    </subcellularLocation>
</comment>
<dbReference type="OrthoDB" id="7915284at2"/>
<dbReference type="PROSITE" id="PS50928">
    <property type="entry name" value="ABC_TM1"/>
    <property type="match status" value="1"/>
</dbReference>
<evidence type="ECO:0000313" key="10">
    <source>
        <dbReference type="EMBL" id="PWR17817.1"/>
    </source>
</evidence>
<keyword evidence="5 8" id="KW-0812">Transmembrane</keyword>
<name>A0A317DT06_9PROT</name>
<gene>
    <name evidence="10" type="ORF">DKG75_22000</name>
</gene>
<evidence type="ECO:0000259" key="9">
    <source>
        <dbReference type="PROSITE" id="PS50928"/>
    </source>
</evidence>
<dbReference type="PANTHER" id="PTHR42929">
    <property type="entry name" value="INNER MEMBRANE ABC TRANSPORTER PERMEASE PROTEIN YDCU-RELATED-RELATED"/>
    <property type="match status" value="1"/>
</dbReference>
<feature type="transmembrane region" description="Helical" evidence="8">
    <location>
        <begin position="100"/>
        <end position="131"/>
    </location>
</feature>
<evidence type="ECO:0000256" key="5">
    <source>
        <dbReference type="ARBA" id="ARBA00022692"/>
    </source>
</evidence>
<organism evidence="10 11">
    <name type="scientific">Zavarzinia compransoris</name>
    <dbReference type="NCBI Taxonomy" id="1264899"/>
    <lineage>
        <taxon>Bacteria</taxon>
        <taxon>Pseudomonadati</taxon>
        <taxon>Pseudomonadota</taxon>
        <taxon>Alphaproteobacteria</taxon>
        <taxon>Rhodospirillales</taxon>
        <taxon>Zavarziniaceae</taxon>
        <taxon>Zavarzinia</taxon>
    </lineage>
</organism>
<dbReference type="AlphaFoldDB" id="A0A317DT06"/>
<evidence type="ECO:0000256" key="1">
    <source>
        <dbReference type="ARBA" id="ARBA00004651"/>
    </source>
</evidence>
<keyword evidence="7 8" id="KW-0472">Membrane</keyword>
<dbReference type="GO" id="GO:0055085">
    <property type="term" value="P:transmembrane transport"/>
    <property type="evidence" value="ECO:0007669"/>
    <property type="project" value="InterPro"/>
</dbReference>
<reference evidence="11" key="1">
    <citation type="submission" date="2018-05" db="EMBL/GenBank/DDBJ databases">
        <title>Zavarzinia sp. HR-AS.</title>
        <authorList>
            <person name="Lee Y."/>
            <person name="Jeon C.O."/>
        </authorList>
    </citation>
    <scope>NUCLEOTIDE SEQUENCE [LARGE SCALE GENOMIC DNA]</scope>
    <source>
        <strain evidence="11">DSM 1231</strain>
    </source>
</reference>
<feature type="transmembrane region" description="Helical" evidence="8">
    <location>
        <begin position="143"/>
        <end position="163"/>
    </location>
</feature>
<dbReference type="Gene3D" id="1.10.3720.10">
    <property type="entry name" value="MetI-like"/>
    <property type="match status" value="1"/>
</dbReference>
<dbReference type="CDD" id="cd06261">
    <property type="entry name" value="TM_PBP2"/>
    <property type="match status" value="1"/>
</dbReference>
<dbReference type="Proteomes" id="UP000246077">
    <property type="component" value="Unassembled WGS sequence"/>
</dbReference>
<dbReference type="SUPFAM" id="SSF161098">
    <property type="entry name" value="MetI-like"/>
    <property type="match status" value="1"/>
</dbReference>
<feature type="transmembrane region" description="Helical" evidence="8">
    <location>
        <begin position="288"/>
        <end position="312"/>
    </location>
</feature>
<dbReference type="PANTHER" id="PTHR42929:SF5">
    <property type="entry name" value="ABC TRANSPORTER PERMEASE PROTEIN"/>
    <property type="match status" value="1"/>
</dbReference>
<evidence type="ECO:0000313" key="11">
    <source>
        <dbReference type="Proteomes" id="UP000246077"/>
    </source>
</evidence>
<dbReference type="GO" id="GO:0005886">
    <property type="term" value="C:plasma membrane"/>
    <property type="evidence" value="ECO:0007669"/>
    <property type="project" value="UniProtKB-SubCell"/>
</dbReference>
<feature type="transmembrane region" description="Helical" evidence="8">
    <location>
        <begin position="186"/>
        <end position="210"/>
    </location>
</feature>
<dbReference type="EMBL" id="QGLF01000008">
    <property type="protein sequence ID" value="PWR17817.1"/>
    <property type="molecule type" value="Genomic_DNA"/>
</dbReference>
<comment type="similarity">
    <text evidence="2">Belongs to the binding-protein-dependent transport system permease family. CysTW subfamily.</text>
</comment>
<keyword evidence="11" id="KW-1185">Reference proteome</keyword>
<accession>A0A317DT06</accession>